<accession>I4YP19</accession>
<dbReference type="PATRIC" id="fig|864069.3.peg.6892"/>
<dbReference type="STRING" id="864069.MicloDRAFT_00064380"/>
<name>I4YP19_9HYPH</name>
<organism evidence="1 2">
    <name type="scientific">Microvirga lotononidis</name>
    <dbReference type="NCBI Taxonomy" id="864069"/>
    <lineage>
        <taxon>Bacteria</taxon>
        <taxon>Pseudomonadati</taxon>
        <taxon>Pseudomonadota</taxon>
        <taxon>Alphaproteobacteria</taxon>
        <taxon>Hyphomicrobiales</taxon>
        <taxon>Methylobacteriaceae</taxon>
        <taxon>Microvirga</taxon>
    </lineage>
</organism>
<dbReference type="Proteomes" id="UP000003947">
    <property type="component" value="Unassembled WGS sequence"/>
</dbReference>
<protein>
    <submittedName>
        <fullName evidence="1">Uncharacterized protein</fullName>
    </submittedName>
</protein>
<dbReference type="RefSeq" id="WP_009494192.1">
    <property type="nucleotide sequence ID" value="NZ_CP141048.1"/>
</dbReference>
<evidence type="ECO:0000313" key="1">
    <source>
        <dbReference type="EMBL" id="EIM25711.1"/>
    </source>
</evidence>
<gene>
    <name evidence="1" type="ORF">MicloDRAFT_00064380</name>
</gene>
<keyword evidence="2" id="KW-1185">Reference proteome</keyword>
<sequence>MKTRTVTVDVDVDIDLDDFDTGDLIDELESRGYICLKNGKPEEDLMMERLQDAAECLMRGDFDEALIHLSRNLGPDFRSLPDLARRSR</sequence>
<proteinExistence type="predicted"/>
<dbReference type="EMBL" id="JH660647">
    <property type="protein sequence ID" value="EIM25711.1"/>
    <property type="molecule type" value="Genomic_DNA"/>
</dbReference>
<reference evidence="1 2" key="1">
    <citation type="submission" date="2012-02" db="EMBL/GenBank/DDBJ databases">
        <title>Improved High-Quality Draft sequence of Microvirga sp. WSM3557.</title>
        <authorList>
            <consortium name="US DOE Joint Genome Institute"/>
            <person name="Lucas S."/>
            <person name="Han J."/>
            <person name="Lapidus A."/>
            <person name="Cheng J.-F."/>
            <person name="Goodwin L."/>
            <person name="Pitluck S."/>
            <person name="Peters L."/>
            <person name="Zhang X."/>
            <person name="Detter J.C."/>
            <person name="Han C."/>
            <person name="Tapia R."/>
            <person name="Land M."/>
            <person name="Hauser L."/>
            <person name="Kyrpides N."/>
            <person name="Ivanova N."/>
            <person name="Pagani I."/>
            <person name="Brau L."/>
            <person name="Yates R."/>
            <person name="O'Hara G."/>
            <person name="Rui T."/>
            <person name="Howieson J."/>
            <person name="Reeve W."/>
            <person name="Woyke T."/>
        </authorList>
    </citation>
    <scope>NUCLEOTIDE SEQUENCE [LARGE SCALE GENOMIC DNA]</scope>
    <source>
        <strain evidence="1 2">WSM3557</strain>
    </source>
</reference>
<dbReference type="AlphaFoldDB" id="I4YP19"/>
<dbReference type="HOGENOM" id="CLU_2465590_0_0_5"/>
<evidence type="ECO:0000313" key="2">
    <source>
        <dbReference type="Proteomes" id="UP000003947"/>
    </source>
</evidence>